<gene>
    <name evidence="3" type="ORF">SAMN02745149_00582</name>
</gene>
<evidence type="ECO:0008006" key="5">
    <source>
        <dbReference type="Google" id="ProtNLM"/>
    </source>
</evidence>
<keyword evidence="1" id="KW-0808">Transferase</keyword>
<evidence type="ECO:0000313" key="3">
    <source>
        <dbReference type="EMBL" id="SJZ31386.1"/>
    </source>
</evidence>
<dbReference type="AlphaFoldDB" id="A0A1T4JMG5"/>
<evidence type="ECO:0000256" key="1">
    <source>
        <dbReference type="ARBA" id="ARBA00022679"/>
    </source>
</evidence>
<evidence type="ECO:0000256" key="2">
    <source>
        <dbReference type="ARBA" id="ARBA00023315"/>
    </source>
</evidence>
<proteinExistence type="predicted"/>
<dbReference type="EMBL" id="FUWG01000004">
    <property type="protein sequence ID" value="SJZ31386.1"/>
    <property type="molecule type" value="Genomic_DNA"/>
</dbReference>
<name>A0A1T4JMG5_TREPO</name>
<organism evidence="3 4">
    <name type="scientific">Treponema porcinum</name>
    <dbReference type="NCBI Taxonomy" id="261392"/>
    <lineage>
        <taxon>Bacteria</taxon>
        <taxon>Pseudomonadati</taxon>
        <taxon>Spirochaetota</taxon>
        <taxon>Spirochaetia</taxon>
        <taxon>Spirochaetales</taxon>
        <taxon>Treponemataceae</taxon>
        <taxon>Treponema</taxon>
    </lineage>
</organism>
<dbReference type="Gene3D" id="3.40.630.30">
    <property type="match status" value="1"/>
</dbReference>
<dbReference type="OrthoDB" id="9802211at2"/>
<accession>A0A1T4JMG5</accession>
<sequence>MLQENSFEIIHLFELLSMDGGESYFKEMADSFTSINKDVETFFKEKAVQSCKLNTSSTYIIVSTDGTLEVLGYFTLATKMLTLKLSTLSKSEQKTISRYGYYDEDSDSVKIPAILIAQLSRNFNTNNVLHGSDLMDIVLKQVKSILNLTSGKTVFLECEKIKKLTDFYESQNFKFLDTKLLSKDNKELIQMYRLI</sequence>
<dbReference type="PANTHER" id="PTHR36449:SF1">
    <property type="entry name" value="ACETYLTRANSFERASE"/>
    <property type="match status" value="1"/>
</dbReference>
<dbReference type="STRING" id="261392.SAMN02745149_00582"/>
<protein>
    <recommendedName>
        <fullName evidence="5">Acetyltransferase (GNAT) domain-containing protein</fullName>
    </recommendedName>
</protein>
<dbReference type="GO" id="GO:0016746">
    <property type="term" value="F:acyltransferase activity"/>
    <property type="evidence" value="ECO:0007669"/>
    <property type="project" value="UniProtKB-KW"/>
</dbReference>
<dbReference type="Proteomes" id="UP000190423">
    <property type="component" value="Unassembled WGS sequence"/>
</dbReference>
<evidence type="ECO:0000313" key="4">
    <source>
        <dbReference type="Proteomes" id="UP000190423"/>
    </source>
</evidence>
<keyword evidence="2" id="KW-0012">Acyltransferase</keyword>
<dbReference type="RefSeq" id="WP_078932506.1">
    <property type="nucleotide sequence ID" value="NZ_FUWG01000004.1"/>
</dbReference>
<dbReference type="PANTHER" id="PTHR36449">
    <property type="entry name" value="ACETYLTRANSFERASE-RELATED"/>
    <property type="match status" value="1"/>
</dbReference>
<reference evidence="3 4" key="1">
    <citation type="submission" date="2017-02" db="EMBL/GenBank/DDBJ databases">
        <authorList>
            <person name="Peterson S.W."/>
        </authorList>
    </citation>
    <scope>NUCLEOTIDE SEQUENCE [LARGE SCALE GENOMIC DNA]</scope>
    <source>
        <strain evidence="3 4">ATCC BAA-908</strain>
    </source>
</reference>
<dbReference type="GeneID" id="78315897"/>
<keyword evidence="4" id="KW-1185">Reference proteome</keyword>